<dbReference type="EMBL" id="LAZR01021810">
    <property type="protein sequence ID" value="KKL84042.1"/>
    <property type="molecule type" value="Genomic_DNA"/>
</dbReference>
<dbReference type="AlphaFoldDB" id="A0A0F9I9D7"/>
<comment type="caution">
    <text evidence="1">The sequence shown here is derived from an EMBL/GenBank/DDBJ whole genome shotgun (WGS) entry which is preliminary data.</text>
</comment>
<reference evidence="1" key="1">
    <citation type="journal article" date="2015" name="Nature">
        <title>Complex archaea that bridge the gap between prokaryotes and eukaryotes.</title>
        <authorList>
            <person name="Spang A."/>
            <person name="Saw J.H."/>
            <person name="Jorgensen S.L."/>
            <person name="Zaremba-Niedzwiedzka K."/>
            <person name="Martijn J."/>
            <person name="Lind A.E."/>
            <person name="van Eijk R."/>
            <person name="Schleper C."/>
            <person name="Guy L."/>
            <person name="Ettema T.J."/>
        </authorList>
    </citation>
    <scope>NUCLEOTIDE SEQUENCE</scope>
</reference>
<gene>
    <name evidence="1" type="ORF">LCGC14_1968640</name>
</gene>
<organism evidence="1">
    <name type="scientific">marine sediment metagenome</name>
    <dbReference type="NCBI Taxonomy" id="412755"/>
    <lineage>
        <taxon>unclassified sequences</taxon>
        <taxon>metagenomes</taxon>
        <taxon>ecological metagenomes</taxon>
    </lineage>
</organism>
<protein>
    <submittedName>
        <fullName evidence="1">Uncharacterized protein</fullName>
    </submittedName>
</protein>
<accession>A0A0F9I9D7</accession>
<proteinExistence type="predicted"/>
<evidence type="ECO:0000313" key="1">
    <source>
        <dbReference type="EMBL" id="KKL84042.1"/>
    </source>
</evidence>
<sequence>MNRQEELQELQEKIDYEGGLYEYILGYAGAGGMPKEVYLQARALEDAAHKLQSAFQDLLDQHNVEPL</sequence>
<name>A0A0F9I9D7_9ZZZZ</name>